<dbReference type="PANTHER" id="PTHR43335">
    <property type="entry name" value="ABC TRANSPORTER, ATP-BINDING PROTEIN"/>
    <property type="match status" value="1"/>
</dbReference>
<dbReference type="EMBL" id="JBIRWE010000018">
    <property type="protein sequence ID" value="MFI1967393.1"/>
    <property type="molecule type" value="Genomic_DNA"/>
</dbReference>
<keyword evidence="7" id="KW-1185">Reference proteome</keyword>
<proteinExistence type="inferred from homology"/>
<dbReference type="InterPro" id="IPR017871">
    <property type="entry name" value="ABC_transporter-like_CS"/>
</dbReference>
<dbReference type="SMART" id="SM00382">
    <property type="entry name" value="AAA"/>
    <property type="match status" value="1"/>
</dbReference>
<dbReference type="PROSITE" id="PS50893">
    <property type="entry name" value="ABC_TRANSPORTER_2"/>
    <property type="match status" value="1"/>
</dbReference>
<evidence type="ECO:0000256" key="4">
    <source>
        <dbReference type="ARBA" id="ARBA00022840"/>
    </source>
</evidence>
<feature type="domain" description="ABC transporter" evidence="5">
    <location>
        <begin position="4"/>
        <end position="229"/>
    </location>
</feature>
<name>A0ABW7V353_9ACTN</name>
<keyword evidence="3" id="KW-0547">Nucleotide-binding</keyword>
<evidence type="ECO:0000259" key="5">
    <source>
        <dbReference type="PROSITE" id="PS50893"/>
    </source>
</evidence>
<dbReference type="RefSeq" id="WP_398719644.1">
    <property type="nucleotide sequence ID" value="NZ_JBIRWE010000018.1"/>
</dbReference>
<evidence type="ECO:0000313" key="6">
    <source>
        <dbReference type="EMBL" id="MFI1967393.1"/>
    </source>
</evidence>
<comment type="similarity">
    <text evidence="1">Belongs to the ABC transporter superfamily.</text>
</comment>
<sequence>MTAIDVRGLRKAYGPLTALHGIDLSVPTGSLTALVGPNGSGKTTTMRLLLGLERPDAGEGTVLGHPLDRPRRYLPSVGALIEQPALYRRLTGRANLRVLTEVSGTDHRRIDEVLKQTGMLPYADRPVSGYSLGMRQRLGIAGALLTEPRLLVLDEPTTGLDPVGTAELRGLLVSLAATGVTTLISSHQLNELDALCSHFVLLDRGRKLFEGNRTGLAAAHSPVVEAAPEHPEDLDRLISALREKGRSVRADDGLLRIGAPADWAPELNRIATAMGITLARLTVYRPSLEEAFFTLTGTDCPDSGPLTGTDCPDSGPLTGTDCPDSGPLTPKAAHRC</sequence>
<dbReference type="GO" id="GO:0005524">
    <property type="term" value="F:ATP binding"/>
    <property type="evidence" value="ECO:0007669"/>
    <property type="project" value="UniProtKB-KW"/>
</dbReference>
<dbReference type="Proteomes" id="UP001611548">
    <property type="component" value="Unassembled WGS sequence"/>
</dbReference>
<gene>
    <name evidence="6" type="ORF">ACH429_25285</name>
</gene>
<comment type="caution">
    <text evidence="6">The sequence shown here is derived from an EMBL/GenBank/DDBJ whole genome shotgun (WGS) entry which is preliminary data.</text>
</comment>
<dbReference type="InterPro" id="IPR027417">
    <property type="entry name" value="P-loop_NTPase"/>
</dbReference>
<dbReference type="InterPro" id="IPR003593">
    <property type="entry name" value="AAA+_ATPase"/>
</dbReference>
<dbReference type="InterPro" id="IPR003439">
    <property type="entry name" value="ABC_transporter-like_ATP-bd"/>
</dbReference>
<dbReference type="PANTHER" id="PTHR43335:SF4">
    <property type="entry name" value="ABC TRANSPORTER, ATP-BINDING PROTEIN"/>
    <property type="match status" value="1"/>
</dbReference>
<reference evidence="6 7" key="1">
    <citation type="submission" date="2024-10" db="EMBL/GenBank/DDBJ databases">
        <title>The Natural Products Discovery Center: Release of the First 8490 Sequenced Strains for Exploring Actinobacteria Biosynthetic Diversity.</title>
        <authorList>
            <person name="Kalkreuter E."/>
            <person name="Kautsar S.A."/>
            <person name="Yang D."/>
            <person name="Bader C.D."/>
            <person name="Teijaro C.N."/>
            <person name="Fluegel L."/>
            <person name="Davis C.M."/>
            <person name="Simpson J.R."/>
            <person name="Lauterbach L."/>
            <person name="Steele A.D."/>
            <person name="Gui C."/>
            <person name="Meng S."/>
            <person name="Li G."/>
            <person name="Viehrig K."/>
            <person name="Ye F."/>
            <person name="Su P."/>
            <person name="Kiefer A.F."/>
            <person name="Nichols A."/>
            <person name="Cepeda A.J."/>
            <person name="Yan W."/>
            <person name="Fan B."/>
            <person name="Jiang Y."/>
            <person name="Adhikari A."/>
            <person name="Zheng C.-J."/>
            <person name="Schuster L."/>
            <person name="Cowan T.M."/>
            <person name="Smanski M.J."/>
            <person name="Chevrette M.G."/>
            <person name="De Carvalho L.P.S."/>
            <person name="Shen B."/>
        </authorList>
    </citation>
    <scope>NUCLEOTIDE SEQUENCE [LARGE SCALE GENOMIC DNA]</scope>
    <source>
        <strain evidence="6 7">NPDC020327</strain>
    </source>
</reference>
<accession>A0ABW7V353</accession>
<evidence type="ECO:0000313" key="7">
    <source>
        <dbReference type="Proteomes" id="UP001611548"/>
    </source>
</evidence>
<evidence type="ECO:0000256" key="3">
    <source>
        <dbReference type="ARBA" id="ARBA00022741"/>
    </source>
</evidence>
<keyword evidence="4 6" id="KW-0067">ATP-binding</keyword>
<evidence type="ECO:0000256" key="1">
    <source>
        <dbReference type="ARBA" id="ARBA00005417"/>
    </source>
</evidence>
<dbReference type="PROSITE" id="PS00211">
    <property type="entry name" value="ABC_TRANSPORTER_1"/>
    <property type="match status" value="1"/>
</dbReference>
<evidence type="ECO:0000256" key="2">
    <source>
        <dbReference type="ARBA" id="ARBA00022448"/>
    </source>
</evidence>
<dbReference type="Pfam" id="PF00005">
    <property type="entry name" value="ABC_tran"/>
    <property type="match status" value="1"/>
</dbReference>
<dbReference type="Gene3D" id="3.40.50.300">
    <property type="entry name" value="P-loop containing nucleotide triphosphate hydrolases"/>
    <property type="match status" value="1"/>
</dbReference>
<organism evidence="6 7">
    <name type="scientific">Streptomyces pathocidini</name>
    <dbReference type="NCBI Taxonomy" id="1650571"/>
    <lineage>
        <taxon>Bacteria</taxon>
        <taxon>Bacillati</taxon>
        <taxon>Actinomycetota</taxon>
        <taxon>Actinomycetes</taxon>
        <taxon>Kitasatosporales</taxon>
        <taxon>Streptomycetaceae</taxon>
        <taxon>Streptomyces</taxon>
    </lineage>
</organism>
<keyword evidence="2" id="KW-0813">Transport</keyword>
<protein>
    <submittedName>
        <fullName evidence="6">ABC transporter ATP-binding protein</fullName>
    </submittedName>
</protein>
<dbReference type="SUPFAM" id="SSF52540">
    <property type="entry name" value="P-loop containing nucleoside triphosphate hydrolases"/>
    <property type="match status" value="1"/>
</dbReference>